<dbReference type="GO" id="GO:0004674">
    <property type="term" value="F:protein serine/threonine kinase activity"/>
    <property type="evidence" value="ECO:0007669"/>
    <property type="project" value="UniProtKB-KW"/>
</dbReference>
<dbReference type="Pfam" id="PF13855">
    <property type="entry name" value="LRR_8"/>
    <property type="match status" value="1"/>
</dbReference>
<evidence type="ECO:0000256" key="18">
    <source>
        <dbReference type="ARBA" id="ARBA00047899"/>
    </source>
</evidence>
<keyword evidence="8 21" id="KW-0812">Transmembrane</keyword>
<evidence type="ECO:0000256" key="6">
    <source>
        <dbReference type="ARBA" id="ARBA00022614"/>
    </source>
</evidence>
<evidence type="ECO:0000256" key="14">
    <source>
        <dbReference type="ARBA" id="ARBA00022989"/>
    </source>
</evidence>
<dbReference type="InterPro" id="IPR017441">
    <property type="entry name" value="Protein_kinase_ATP_BS"/>
</dbReference>
<dbReference type="InterPro" id="IPR000719">
    <property type="entry name" value="Prot_kinase_dom"/>
</dbReference>
<sequence length="243" mass="27228">MLDVSNNNLSGVLPQQLGKLQMLEFLNLSHNQFSGSIPSSFASMVSLSMLDVSYNDLEGPVPTRLLQNASTSWFLPNKGLCGNLSGLPPCYSTPVAAQKKGKILGLLLPIVLVMGFIIVAAIVVIIILTRKKRNPQESVTAEARDLFSVWNFDGRLAFIVRATEDFDDKYIIGTGGYGKVYKAQLQDGQLVAVKKLHDEELDDERRFRSEMEILTQIRQRSIVKMYGFCSHPAYKFLVYDYIR</sequence>
<dbReference type="EC" id="2.7.11.1" evidence="3"/>
<dbReference type="Gene3D" id="3.30.200.20">
    <property type="entry name" value="Phosphorylase Kinase, domain 1"/>
    <property type="match status" value="1"/>
</dbReference>
<protein>
    <recommendedName>
        <fullName evidence="3">non-specific serine/threonine protein kinase</fullName>
        <ecNumber evidence="3">2.7.11.1</ecNumber>
    </recommendedName>
</protein>
<evidence type="ECO:0000256" key="16">
    <source>
        <dbReference type="ARBA" id="ARBA00023170"/>
    </source>
</evidence>
<evidence type="ECO:0000256" key="12">
    <source>
        <dbReference type="ARBA" id="ARBA00022777"/>
    </source>
</evidence>
<reference evidence="23" key="2">
    <citation type="submission" date="2018-03" db="EMBL/GenBank/DDBJ databases">
        <title>The Triticum urartu genome reveals the dynamic nature of wheat genome evolution.</title>
        <authorList>
            <person name="Ling H."/>
            <person name="Ma B."/>
            <person name="Shi X."/>
            <person name="Liu H."/>
            <person name="Dong L."/>
            <person name="Sun H."/>
            <person name="Cao Y."/>
            <person name="Gao Q."/>
            <person name="Zheng S."/>
            <person name="Li Y."/>
            <person name="Yu Y."/>
            <person name="Du H."/>
            <person name="Qi M."/>
            <person name="Li Y."/>
            <person name="Yu H."/>
            <person name="Cui Y."/>
            <person name="Wang N."/>
            <person name="Chen C."/>
            <person name="Wu H."/>
            <person name="Zhao Y."/>
            <person name="Zhang J."/>
            <person name="Li Y."/>
            <person name="Zhou W."/>
            <person name="Zhang B."/>
            <person name="Hu W."/>
            <person name="Eijk M."/>
            <person name="Tang J."/>
            <person name="Witsenboer H."/>
            <person name="Zhao S."/>
            <person name="Li Z."/>
            <person name="Zhang A."/>
            <person name="Wang D."/>
            <person name="Liang C."/>
        </authorList>
    </citation>
    <scope>NUCLEOTIDE SEQUENCE [LARGE SCALE GENOMIC DNA]</scope>
    <source>
        <strain evidence="23">cv. G1812</strain>
    </source>
</reference>
<comment type="subcellular location">
    <subcellularLocation>
        <location evidence="1">Cell membrane</location>
        <topology evidence="1">Single-pass membrane protein</topology>
    </subcellularLocation>
    <subcellularLocation>
        <location evidence="2">Membrane</location>
        <topology evidence="2">Single-pass type I membrane protein</topology>
    </subcellularLocation>
</comment>
<keyword evidence="15 21" id="KW-0472">Membrane</keyword>
<dbReference type="Pfam" id="PF00069">
    <property type="entry name" value="Pkinase"/>
    <property type="match status" value="1"/>
</dbReference>
<keyword evidence="10" id="KW-0677">Repeat</keyword>
<organism evidence="23 24">
    <name type="scientific">Triticum urartu</name>
    <name type="common">Red wild einkorn</name>
    <name type="synonym">Crithodium urartu</name>
    <dbReference type="NCBI Taxonomy" id="4572"/>
    <lineage>
        <taxon>Eukaryota</taxon>
        <taxon>Viridiplantae</taxon>
        <taxon>Streptophyta</taxon>
        <taxon>Embryophyta</taxon>
        <taxon>Tracheophyta</taxon>
        <taxon>Spermatophyta</taxon>
        <taxon>Magnoliopsida</taxon>
        <taxon>Liliopsida</taxon>
        <taxon>Poales</taxon>
        <taxon>Poaceae</taxon>
        <taxon>BOP clade</taxon>
        <taxon>Pooideae</taxon>
        <taxon>Triticodae</taxon>
        <taxon>Triticeae</taxon>
        <taxon>Triticinae</taxon>
        <taxon>Triticum</taxon>
    </lineage>
</organism>
<evidence type="ECO:0000256" key="8">
    <source>
        <dbReference type="ARBA" id="ARBA00022692"/>
    </source>
</evidence>
<evidence type="ECO:0000256" key="20">
    <source>
        <dbReference type="PROSITE-ProRule" id="PRU10141"/>
    </source>
</evidence>
<comment type="catalytic activity">
    <reaction evidence="18">
        <text>L-threonyl-[protein] + ATP = O-phospho-L-threonyl-[protein] + ADP + H(+)</text>
        <dbReference type="Rhea" id="RHEA:46608"/>
        <dbReference type="Rhea" id="RHEA-COMP:11060"/>
        <dbReference type="Rhea" id="RHEA-COMP:11605"/>
        <dbReference type="ChEBI" id="CHEBI:15378"/>
        <dbReference type="ChEBI" id="CHEBI:30013"/>
        <dbReference type="ChEBI" id="CHEBI:30616"/>
        <dbReference type="ChEBI" id="CHEBI:61977"/>
        <dbReference type="ChEBI" id="CHEBI:456216"/>
        <dbReference type="EC" id="2.7.11.1"/>
    </reaction>
</comment>
<evidence type="ECO:0000313" key="24">
    <source>
        <dbReference type="Proteomes" id="UP000015106"/>
    </source>
</evidence>
<dbReference type="EnsemblPlants" id="TuG1812G0100000318.01.T01">
    <property type="protein sequence ID" value="TuG1812G0100000318.01.T01"/>
    <property type="gene ID" value="TuG1812G0100000318.01"/>
</dbReference>
<dbReference type="Proteomes" id="UP000015106">
    <property type="component" value="Chromosome 1"/>
</dbReference>
<feature type="transmembrane region" description="Helical" evidence="21">
    <location>
        <begin position="103"/>
        <end position="128"/>
    </location>
</feature>
<evidence type="ECO:0000256" key="1">
    <source>
        <dbReference type="ARBA" id="ARBA00004162"/>
    </source>
</evidence>
<dbReference type="PROSITE" id="PS00107">
    <property type="entry name" value="PROTEIN_KINASE_ATP"/>
    <property type="match status" value="1"/>
</dbReference>
<evidence type="ECO:0000256" key="11">
    <source>
        <dbReference type="ARBA" id="ARBA00022741"/>
    </source>
</evidence>
<dbReference type="InterPro" id="IPR032675">
    <property type="entry name" value="LRR_dom_sf"/>
</dbReference>
<dbReference type="FunFam" id="3.30.200.20:FF:000309">
    <property type="entry name" value="Leucine-rich repeat receptor protein kinase MSP1"/>
    <property type="match status" value="1"/>
</dbReference>
<name>A0A8R7JUR3_TRIUA</name>
<dbReference type="FunFam" id="3.80.10.10:FF:000722">
    <property type="entry name" value="Leucine-rich repeat receptor-like protein kinase"/>
    <property type="match status" value="1"/>
</dbReference>
<evidence type="ECO:0000256" key="17">
    <source>
        <dbReference type="ARBA" id="ARBA00023180"/>
    </source>
</evidence>
<dbReference type="PANTHER" id="PTHR48005:SF70">
    <property type="entry name" value="MDIS1-INTERACTING RECEPTOR LIKE KINASE 2-LIKE"/>
    <property type="match status" value="1"/>
</dbReference>
<evidence type="ECO:0000256" key="4">
    <source>
        <dbReference type="ARBA" id="ARBA00022527"/>
    </source>
</evidence>
<keyword evidence="11 20" id="KW-0547">Nucleotide-binding</keyword>
<keyword evidence="6" id="KW-0433">Leucine-rich repeat</keyword>
<dbReference type="InterPro" id="IPR051420">
    <property type="entry name" value="Ser_Thr_Kinases_DiverseReg"/>
</dbReference>
<evidence type="ECO:0000256" key="21">
    <source>
        <dbReference type="SAM" id="Phobius"/>
    </source>
</evidence>
<dbReference type="GO" id="GO:0005524">
    <property type="term" value="F:ATP binding"/>
    <property type="evidence" value="ECO:0007669"/>
    <property type="project" value="UniProtKB-UniRule"/>
</dbReference>
<evidence type="ECO:0000256" key="13">
    <source>
        <dbReference type="ARBA" id="ARBA00022840"/>
    </source>
</evidence>
<evidence type="ECO:0000256" key="7">
    <source>
        <dbReference type="ARBA" id="ARBA00022679"/>
    </source>
</evidence>
<evidence type="ECO:0000256" key="2">
    <source>
        <dbReference type="ARBA" id="ARBA00004479"/>
    </source>
</evidence>
<keyword evidence="13 20" id="KW-0067">ATP-binding</keyword>
<evidence type="ECO:0000256" key="19">
    <source>
        <dbReference type="ARBA" id="ARBA00048679"/>
    </source>
</evidence>
<keyword evidence="9" id="KW-0732">Signal</keyword>
<evidence type="ECO:0000313" key="23">
    <source>
        <dbReference type="EnsemblPlants" id="TuG1812G0100000318.01.T01"/>
    </source>
</evidence>
<keyword evidence="24" id="KW-1185">Reference proteome</keyword>
<dbReference type="SUPFAM" id="SSF56112">
    <property type="entry name" value="Protein kinase-like (PK-like)"/>
    <property type="match status" value="1"/>
</dbReference>
<keyword evidence="17" id="KW-0325">Glycoprotein</keyword>
<proteinExistence type="predicted"/>
<reference evidence="24" key="1">
    <citation type="journal article" date="2013" name="Nature">
        <title>Draft genome of the wheat A-genome progenitor Triticum urartu.</title>
        <authorList>
            <person name="Ling H.Q."/>
            <person name="Zhao S."/>
            <person name="Liu D."/>
            <person name="Wang J."/>
            <person name="Sun H."/>
            <person name="Zhang C."/>
            <person name="Fan H."/>
            <person name="Li D."/>
            <person name="Dong L."/>
            <person name="Tao Y."/>
            <person name="Gao C."/>
            <person name="Wu H."/>
            <person name="Li Y."/>
            <person name="Cui Y."/>
            <person name="Guo X."/>
            <person name="Zheng S."/>
            <person name="Wang B."/>
            <person name="Yu K."/>
            <person name="Liang Q."/>
            <person name="Yang W."/>
            <person name="Lou X."/>
            <person name="Chen J."/>
            <person name="Feng M."/>
            <person name="Jian J."/>
            <person name="Zhang X."/>
            <person name="Luo G."/>
            <person name="Jiang Y."/>
            <person name="Liu J."/>
            <person name="Wang Z."/>
            <person name="Sha Y."/>
            <person name="Zhang B."/>
            <person name="Wu H."/>
            <person name="Tang D."/>
            <person name="Shen Q."/>
            <person name="Xue P."/>
            <person name="Zou S."/>
            <person name="Wang X."/>
            <person name="Liu X."/>
            <person name="Wang F."/>
            <person name="Yang Y."/>
            <person name="An X."/>
            <person name="Dong Z."/>
            <person name="Zhang K."/>
            <person name="Zhang X."/>
            <person name="Luo M.C."/>
            <person name="Dvorak J."/>
            <person name="Tong Y."/>
            <person name="Wang J."/>
            <person name="Yang H."/>
            <person name="Li Z."/>
            <person name="Wang D."/>
            <person name="Zhang A."/>
            <person name="Wang J."/>
        </authorList>
    </citation>
    <scope>NUCLEOTIDE SEQUENCE</scope>
    <source>
        <strain evidence="24">cv. G1812</strain>
    </source>
</reference>
<keyword evidence="16" id="KW-0675">Receptor</keyword>
<dbReference type="Gramene" id="TuG1812G0100000318.01.T01">
    <property type="protein sequence ID" value="TuG1812G0100000318.01.T01"/>
    <property type="gene ID" value="TuG1812G0100000318.01"/>
</dbReference>
<evidence type="ECO:0000256" key="10">
    <source>
        <dbReference type="ARBA" id="ARBA00022737"/>
    </source>
</evidence>
<dbReference type="InterPro" id="IPR011009">
    <property type="entry name" value="Kinase-like_dom_sf"/>
</dbReference>
<keyword evidence="4" id="KW-0723">Serine/threonine-protein kinase</keyword>
<keyword evidence="12" id="KW-0418">Kinase</keyword>
<keyword evidence="7" id="KW-0808">Transferase</keyword>
<accession>A0A8R7JUR3</accession>
<evidence type="ECO:0000256" key="5">
    <source>
        <dbReference type="ARBA" id="ARBA00022553"/>
    </source>
</evidence>
<keyword evidence="14 21" id="KW-1133">Transmembrane helix</keyword>
<feature type="binding site" evidence="20">
    <location>
        <position position="195"/>
    </location>
    <ligand>
        <name>ATP</name>
        <dbReference type="ChEBI" id="CHEBI:30616"/>
    </ligand>
</feature>
<dbReference type="SUPFAM" id="SSF52058">
    <property type="entry name" value="L domain-like"/>
    <property type="match status" value="1"/>
</dbReference>
<evidence type="ECO:0000256" key="9">
    <source>
        <dbReference type="ARBA" id="ARBA00022729"/>
    </source>
</evidence>
<dbReference type="AlphaFoldDB" id="A0A8R7JUR3"/>
<keyword evidence="5" id="KW-0597">Phosphoprotein</keyword>
<evidence type="ECO:0000259" key="22">
    <source>
        <dbReference type="PROSITE" id="PS50011"/>
    </source>
</evidence>
<dbReference type="PROSITE" id="PS50011">
    <property type="entry name" value="PROTEIN_KINASE_DOM"/>
    <property type="match status" value="1"/>
</dbReference>
<evidence type="ECO:0000256" key="3">
    <source>
        <dbReference type="ARBA" id="ARBA00012513"/>
    </source>
</evidence>
<dbReference type="PANTHER" id="PTHR48005">
    <property type="entry name" value="LEUCINE RICH REPEAT KINASE 2"/>
    <property type="match status" value="1"/>
</dbReference>
<feature type="domain" description="Protein kinase" evidence="22">
    <location>
        <begin position="166"/>
        <end position="243"/>
    </location>
</feature>
<dbReference type="Gene3D" id="3.80.10.10">
    <property type="entry name" value="Ribonuclease Inhibitor"/>
    <property type="match status" value="1"/>
</dbReference>
<evidence type="ECO:0000256" key="15">
    <source>
        <dbReference type="ARBA" id="ARBA00023136"/>
    </source>
</evidence>
<dbReference type="InterPro" id="IPR001611">
    <property type="entry name" value="Leu-rich_rpt"/>
</dbReference>
<dbReference type="GO" id="GO:0005886">
    <property type="term" value="C:plasma membrane"/>
    <property type="evidence" value="ECO:0007669"/>
    <property type="project" value="UniProtKB-SubCell"/>
</dbReference>
<reference evidence="23" key="3">
    <citation type="submission" date="2022-06" db="UniProtKB">
        <authorList>
            <consortium name="EnsemblPlants"/>
        </authorList>
    </citation>
    <scope>IDENTIFICATION</scope>
</reference>
<comment type="catalytic activity">
    <reaction evidence="19">
        <text>L-seryl-[protein] + ATP = O-phospho-L-seryl-[protein] + ADP + H(+)</text>
        <dbReference type="Rhea" id="RHEA:17989"/>
        <dbReference type="Rhea" id="RHEA-COMP:9863"/>
        <dbReference type="Rhea" id="RHEA-COMP:11604"/>
        <dbReference type="ChEBI" id="CHEBI:15378"/>
        <dbReference type="ChEBI" id="CHEBI:29999"/>
        <dbReference type="ChEBI" id="CHEBI:30616"/>
        <dbReference type="ChEBI" id="CHEBI:83421"/>
        <dbReference type="ChEBI" id="CHEBI:456216"/>
        <dbReference type="EC" id="2.7.11.1"/>
    </reaction>
</comment>